<evidence type="ECO:0000313" key="3">
    <source>
        <dbReference type="EMBL" id="TBX67004.1"/>
    </source>
</evidence>
<dbReference type="Proteomes" id="UP000293300">
    <property type="component" value="Unassembled WGS sequence"/>
</dbReference>
<reference evidence="3 4" key="1">
    <citation type="submission" date="2019-02" db="EMBL/GenBank/DDBJ databases">
        <title>Flavobacterium sp. RD-2-33 isolated from forest soil.</title>
        <authorList>
            <person name="Chaudhary D.K."/>
        </authorList>
    </citation>
    <scope>NUCLEOTIDE SEQUENCE [LARGE SCALE GENOMIC DNA]</scope>
    <source>
        <strain evidence="3 4">RD-2-33</strain>
    </source>
</reference>
<evidence type="ECO:0000313" key="4">
    <source>
        <dbReference type="Proteomes" id="UP000293300"/>
    </source>
</evidence>
<dbReference type="GO" id="GO:0016491">
    <property type="term" value="F:oxidoreductase activity"/>
    <property type="evidence" value="ECO:0007669"/>
    <property type="project" value="UniProtKB-KW"/>
</dbReference>
<dbReference type="FunFam" id="3.40.50.720:FF:000084">
    <property type="entry name" value="Short-chain dehydrogenase reductase"/>
    <property type="match status" value="1"/>
</dbReference>
<dbReference type="EMBL" id="SJPE01000012">
    <property type="protein sequence ID" value="TBX67004.1"/>
    <property type="molecule type" value="Genomic_DNA"/>
</dbReference>
<evidence type="ECO:0000256" key="1">
    <source>
        <dbReference type="ARBA" id="ARBA00006484"/>
    </source>
</evidence>
<name>A0A4Q9YTQ9_9FLAO</name>
<dbReference type="PRINTS" id="PR00081">
    <property type="entry name" value="GDHRDH"/>
</dbReference>
<comment type="caution">
    <text evidence="3">The sequence shown here is derived from an EMBL/GenBank/DDBJ whole genome shotgun (WGS) entry which is preliminary data.</text>
</comment>
<organism evidence="3 4">
    <name type="scientific">Flavobacterium silvisoli</name>
    <dbReference type="NCBI Taxonomy" id="2529433"/>
    <lineage>
        <taxon>Bacteria</taxon>
        <taxon>Pseudomonadati</taxon>
        <taxon>Bacteroidota</taxon>
        <taxon>Flavobacteriia</taxon>
        <taxon>Flavobacteriales</taxon>
        <taxon>Flavobacteriaceae</taxon>
        <taxon>Flavobacterium</taxon>
    </lineage>
</organism>
<keyword evidence="4" id="KW-1185">Reference proteome</keyword>
<dbReference type="PANTHER" id="PTHR24321:SF15">
    <property type="entry name" value="OXIDOREDUCTASE UCPA"/>
    <property type="match status" value="1"/>
</dbReference>
<dbReference type="AlphaFoldDB" id="A0A4Q9YTQ9"/>
<dbReference type="RefSeq" id="WP_131476492.1">
    <property type="nucleotide sequence ID" value="NZ_SJPE01000012.1"/>
</dbReference>
<proteinExistence type="inferred from homology"/>
<keyword evidence="2" id="KW-0560">Oxidoreductase</keyword>
<dbReference type="Gene3D" id="3.40.50.720">
    <property type="entry name" value="NAD(P)-binding Rossmann-like Domain"/>
    <property type="match status" value="1"/>
</dbReference>
<dbReference type="OrthoDB" id="597477at2"/>
<dbReference type="InterPro" id="IPR036291">
    <property type="entry name" value="NAD(P)-bd_dom_sf"/>
</dbReference>
<comment type="similarity">
    <text evidence="1">Belongs to the short-chain dehydrogenases/reductases (SDR) family.</text>
</comment>
<dbReference type="PRINTS" id="PR00080">
    <property type="entry name" value="SDRFAMILY"/>
</dbReference>
<accession>A0A4Q9YTQ9</accession>
<evidence type="ECO:0000256" key="2">
    <source>
        <dbReference type="ARBA" id="ARBA00023002"/>
    </source>
</evidence>
<dbReference type="SUPFAM" id="SSF51735">
    <property type="entry name" value="NAD(P)-binding Rossmann-fold domains"/>
    <property type="match status" value="1"/>
</dbReference>
<dbReference type="Pfam" id="PF13561">
    <property type="entry name" value="adh_short_C2"/>
    <property type="match status" value="1"/>
</dbReference>
<protein>
    <submittedName>
        <fullName evidence="3">SDR family oxidoreductase</fullName>
    </submittedName>
</protein>
<dbReference type="PANTHER" id="PTHR24321">
    <property type="entry name" value="DEHYDROGENASES, SHORT CHAIN"/>
    <property type="match status" value="1"/>
</dbReference>
<sequence length="266" mass="28902">MGRLANRIVLVTGAARGIGKAIVEVFYKEGARVIVTDIRSQTETQWVQTLGNRAEYMHLDVKSEAAWLDTTNYIKETYGHLDVLVNNAGITGFLETKGPFDAEHVDLASWEEVHQVNLNGVMLGCKYAIQLMKEKGGSIVNISSRSGIVGIPAAVAYASSKAAVRNHTKSVALYCAEKGYRIRCNSIHPAAIMTPMWDAMLGDGEQRRQFINHIESGIPLGHFGEAVDVAYGALYLACEESKYVTGIELTIDGGILAGSEAKPTQK</sequence>
<dbReference type="InterPro" id="IPR002347">
    <property type="entry name" value="SDR_fam"/>
</dbReference>
<gene>
    <name evidence="3" type="ORF">EZL74_10105</name>
</gene>